<reference evidence="1" key="1">
    <citation type="submission" date="2020-01" db="EMBL/GenBank/DDBJ databases">
        <authorList>
            <person name="Meier V. D."/>
            <person name="Meier V D."/>
        </authorList>
    </citation>
    <scope>NUCLEOTIDE SEQUENCE</scope>
    <source>
        <strain evidence="1">HLG_WM_MAG_04</strain>
    </source>
</reference>
<dbReference type="InterPro" id="IPR025586">
    <property type="entry name" value="PcfJ"/>
</dbReference>
<evidence type="ECO:0000313" key="1">
    <source>
        <dbReference type="EMBL" id="CAA6807887.1"/>
    </source>
</evidence>
<evidence type="ECO:0008006" key="2">
    <source>
        <dbReference type="Google" id="ProtNLM"/>
    </source>
</evidence>
<sequence>MQNSWYLKKNGIHHFFCKCGEHNSLDDTKKDKHLEFEIIDFNREVIENLEVLNLYYYPDNHCSSCHNEYYLDVNALLFDDRTRYWRSVKWYYKKIVTDEFWKVIAFVKIPKVTTKTGEIAFEELELSNYTVTTSGVSHYDEKRGYFFKKSIMIDGNYHRVDRIIKEEMSKQILELLRSKPNEVLRWLNGRVESLDDLIFFLKNHNIRFIEILKWKNREYFLDAINQEVSLENSLVYFRNHRNEKSIQKVQFNSYKQMMHRYDEYNPMVDYIFSRSISDVNHLHRALGMNIEIKYKLFNGSNIESINHFIDFLKRHYQEKHIVQLWLNVSQDDLYYQLVQDSINLFSNKEMRDNLNANFQKRSLNIRAVHHELTRHSRRLNKIRLQEMSFSYNDSLLKTEVTREGISYQLPKNNKELYKWGELLHNCLSSYSKSVLNGHKIIFALFIENQLTYAIELRNHKIVQMAAIFNSKIIKSERAKIDRWHKEVYLKNSLK</sequence>
<name>A0A6S6SHH4_9BACT</name>
<proteinExistence type="predicted"/>
<dbReference type="EMBL" id="CACVAX010000018">
    <property type="protein sequence ID" value="CAA6807887.1"/>
    <property type="molecule type" value="Genomic_DNA"/>
</dbReference>
<organism evidence="1">
    <name type="scientific">uncultured Sulfurovum sp</name>
    <dbReference type="NCBI Taxonomy" id="269237"/>
    <lineage>
        <taxon>Bacteria</taxon>
        <taxon>Pseudomonadati</taxon>
        <taxon>Campylobacterota</taxon>
        <taxon>Epsilonproteobacteria</taxon>
        <taxon>Campylobacterales</taxon>
        <taxon>Sulfurovaceae</taxon>
        <taxon>Sulfurovum</taxon>
        <taxon>environmental samples</taxon>
    </lineage>
</organism>
<protein>
    <recommendedName>
        <fullName evidence="2">PcfJ-like protein</fullName>
    </recommendedName>
</protein>
<accession>A0A6S6SHH4</accession>
<dbReference type="Pfam" id="PF14284">
    <property type="entry name" value="PcfJ"/>
    <property type="match status" value="1"/>
</dbReference>
<dbReference type="AlphaFoldDB" id="A0A6S6SHH4"/>
<gene>
    <name evidence="1" type="ORF">HELGO_WM3804</name>
</gene>